<keyword evidence="2" id="KW-0472">Membrane</keyword>
<accession>A0A9P0GU44</accession>
<feature type="compositionally biased region" description="Low complexity" evidence="1">
    <location>
        <begin position="190"/>
        <end position="202"/>
    </location>
</feature>
<dbReference type="InterPro" id="IPR007110">
    <property type="entry name" value="Ig-like_dom"/>
</dbReference>
<feature type="region of interest" description="Disordered" evidence="1">
    <location>
        <begin position="182"/>
        <end position="202"/>
    </location>
</feature>
<keyword evidence="2" id="KW-1133">Transmembrane helix</keyword>
<dbReference type="InterPro" id="IPR013151">
    <property type="entry name" value="Immunoglobulin_dom"/>
</dbReference>
<dbReference type="PROSITE" id="PS50835">
    <property type="entry name" value="IG_LIKE"/>
    <property type="match status" value="1"/>
</dbReference>
<evidence type="ECO:0000313" key="6">
    <source>
        <dbReference type="Proteomes" id="UP001153737"/>
    </source>
</evidence>
<evidence type="ECO:0000256" key="2">
    <source>
        <dbReference type="SAM" id="Phobius"/>
    </source>
</evidence>
<keyword evidence="3" id="KW-0732">Signal</keyword>
<evidence type="ECO:0000259" key="4">
    <source>
        <dbReference type="PROSITE" id="PS50835"/>
    </source>
</evidence>
<evidence type="ECO:0000313" key="5">
    <source>
        <dbReference type="EMBL" id="CAH1154859.1"/>
    </source>
</evidence>
<dbReference type="InterPro" id="IPR036179">
    <property type="entry name" value="Ig-like_dom_sf"/>
</dbReference>
<keyword evidence="2" id="KW-0812">Transmembrane</keyword>
<feature type="transmembrane region" description="Helical" evidence="2">
    <location>
        <begin position="144"/>
        <end position="164"/>
    </location>
</feature>
<feature type="chain" id="PRO_5040332867" description="Ig-like domain-containing protein" evidence="3">
    <location>
        <begin position="27"/>
        <end position="235"/>
    </location>
</feature>
<gene>
    <name evidence="5" type="ORF">PHAECO_LOCUS5896</name>
</gene>
<feature type="signal peptide" evidence="3">
    <location>
        <begin position="1"/>
        <end position="26"/>
    </location>
</feature>
<feature type="domain" description="Ig-like" evidence="4">
    <location>
        <begin position="43"/>
        <end position="107"/>
    </location>
</feature>
<sequence length="235" mass="26668">MKCKSNFIYFLQSVLLFTLQELTSEAAGVLSRNGVMLEEVPFGETVVLKCRSNIGDYNFDYWLVNNGADIIGPSNEDYDNTRYKYEVLSGNLTVVSVSQQEEGLYSCVSKAIRGNNIKIERVKMLVLQVDFEEEYEHNSYINTIRILIILITLVLLGIGGYVVFRIWRDRFKHPSYLEQDDEETTEEVFRSPGSSGISRSRSPVKIIVDENTKETAGNSNISTDFGSFLDHSSKI</sequence>
<dbReference type="SUPFAM" id="SSF48726">
    <property type="entry name" value="Immunoglobulin"/>
    <property type="match status" value="1"/>
</dbReference>
<evidence type="ECO:0000256" key="1">
    <source>
        <dbReference type="SAM" id="MobiDB-lite"/>
    </source>
</evidence>
<dbReference type="Pfam" id="PF00047">
    <property type="entry name" value="ig"/>
    <property type="match status" value="1"/>
</dbReference>
<dbReference type="EMBL" id="OU896723">
    <property type="protein sequence ID" value="CAH1154859.1"/>
    <property type="molecule type" value="Genomic_DNA"/>
</dbReference>
<protein>
    <recommendedName>
        <fullName evidence="4">Ig-like domain-containing protein</fullName>
    </recommendedName>
</protein>
<organism evidence="5 6">
    <name type="scientific">Phaedon cochleariae</name>
    <name type="common">Mustard beetle</name>
    <dbReference type="NCBI Taxonomy" id="80249"/>
    <lineage>
        <taxon>Eukaryota</taxon>
        <taxon>Metazoa</taxon>
        <taxon>Ecdysozoa</taxon>
        <taxon>Arthropoda</taxon>
        <taxon>Hexapoda</taxon>
        <taxon>Insecta</taxon>
        <taxon>Pterygota</taxon>
        <taxon>Neoptera</taxon>
        <taxon>Endopterygota</taxon>
        <taxon>Coleoptera</taxon>
        <taxon>Polyphaga</taxon>
        <taxon>Cucujiformia</taxon>
        <taxon>Chrysomeloidea</taxon>
        <taxon>Chrysomelidae</taxon>
        <taxon>Chrysomelinae</taxon>
        <taxon>Chrysomelini</taxon>
        <taxon>Phaedon</taxon>
    </lineage>
</organism>
<name>A0A9P0GU44_PHACE</name>
<dbReference type="Proteomes" id="UP001153737">
    <property type="component" value="Chromosome 17"/>
</dbReference>
<reference evidence="5" key="1">
    <citation type="submission" date="2022-01" db="EMBL/GenBank/DDBJ databases">
        <authorList>
            <person name="King R."/>
        </authorList>
    </citation>
    <scope>NUCLEOTIDE SEQUENCE</scope>
</reference>
<keyword evidence="6" id="KW-1185">Reference proteome</keyword>
<evidence type="ECO:0000256" key="3">
    <source>
        <dbReference type="SAM" id="SignalP"/>
    </source>
</evidence>
<dbReference type="AlphaFoldDB" id="A0A9P0GU44"/>
<dbReference type="InterPro" id="IPR013783">
    <property type="entry name" value="Ig-like_fold"/>
</dbReference>
<dbReference type="Gene3D" id="2.60.40.10">
    <property type="entry name" value="Immunoglobulins"/>
    <property type="match status" value="1"/>
</dbReference>
<proteinExistence type="predicted"/>
<reference evidence="5" key="2">
    <citation type="submission" date="2022-10" db="EMBL/GenBank/DDBJ databases">
        <authorList>
            <consortium name="ENA_rothamsted_submissions"/>
            <consortium name="culmorum"/>
            <person name="King R."/>
        </authorList>
    </citation>
    <scope>NUCLEOTIDE SEQUENCE</scope>
</reference>